<dbReference type="HOGENOM" id="CLU_583939_0_0_1"/>
<evidence type="ECO:0000313" key="3">
    <source>
        <dbReference type="EMBL" id="KIW74349.1"/>
    </source>
</evidence>
<feature type="region of interest" description="Disordered" evidence="1">
    <location>
        <begin position="251"/>
        <end position="345"/>
    </location>
</feature>
<proteinExistence type="predicted"/>
<dbReference type="RefSeq" id="XP_013278157.1">
    <property type="nucleotide sequence ID" value="XM_013422703.1"/>
</dbReference>
<dbReference type="AlphaFoldDB" id="A0A0D2GPK6"/>
<keyword evidence="2" id="KW-0472">Membrane</keyword>
<feature type="compositionally biased region" description="Basic and acidic residues" evidence="1">
    <location>
        <begin position="36"/>
        <end position="59"/>
    </location>
</feature>
<gene>
    <name evidence="3" type="ORF">Z517_12289</name>
</gene>
<organism evidence="3 4">
    <name type="scientific">Fonsecaea pedrosoi CBS 271.37</name>
    <dbReference type="NCBI Taxonomy" id="1442368"/>
    <lineage>
        <taxon>Eukaryota</taxon>
        <taxon>Fungi</taxon>
        <taxon>Dikarya</taxon>
        <taxon>Ascomycota</taxon>
        <taxon>Pezizomycotina</taxon>
        <taxon>Eurotiomycetes</taxon>
        <taxon>Chaetothyriomycetidae</taxon>
        <taxon>Chaetothyriales</taxon>
        <taxon>Herpotrichiellaceae</taxon>
        <taxon>Fonsecaea</taxon>
    </lineage>
</organism>
<dbReference type="OrthoDB" id="4147308at2759"/>
<accession>A0A0D2GPK6</accession>
<feature type="compositionally biased region" description="Basic residues" evidence="1">
    <location>
        <begin position="425"/>
        <end position="440"/>
    </location>
</feature>
<sequence length="488" mass="53405">MNEPAMISFFSVTGVILLVAAIAIWRTHHKSHMRGQVDDTAIHNDDGGNSRNGHQDADSIRAGNAPVIDGQADNRGGNWRWRKIIDGVGWAQVPNGPEDREETRVMARRRGIMEKPEQALVSVSIGSAETQAGTSYANDVEKGGSRPTDVMSFENLGGYRYGDFAYGHDNMAPLPVPASGPDQNSLYRHSPGIAEVEAVPAGSYLSRIPSTDSRESGHGCRLTSYNGLPPVHQQQHDDMMAALPISKDHPLYQHHPVSQSPAPSQTSDQSSDHKPPAFHYERGSLVPAPLNPRRGKRCLDVDQNHEPTPTAEPVRAASGLTLERPSSARSQPASASGSGLREWPEPRYSMFESPLRQHPPELFLDLPGPRDVSAQTSSQEPQEMLAAETGTKDGDDLRTDCSLTTETKSSSPKLHQPVNGSDQQRHHHHPRQGQGQRHRHRHFSSCDAGWTTVRLTPSSHSTAASRPSRWSWTAEDFRVVGTDGDNVV</sequence>
<feature type="compositionally biased region" description="Basic and acidic residues" evidence="1">
    <location>
        <begin position="390"/>
        <end position="399"/>
    </location>
</feature>
<feature type="region of interest" description="Disordered" evidence="1">
    <location>
        <begin position="359"/>
        <end position="440"/>
    </location>
</feature>
<feature type="transmembrane region" description="Helical" evidence="2">
    <location>
        <begin position="6"/>
        <end position="25"/>
    </location>
</feature>
<feature type="compositionally biased region" description="Basic and acidic residues" evidence="1">
    <location>
        <begin position="270"/>
        <end position="282"/>
    </location>
</feature>
<dbReference type="Proteomes" id="UP000053029">
    <property type="component" value="Unassembled WGS sequence"/>
</dbReference>
<dbReference type="VEuPathDB" id="FungiDB:Z517_12289"/>
<feature type="region of interest" description="Disordered" evidence="1">
    <location>
        <begin position="206"/>
        <end position="232"/>
    </location>
</feature>
<keyword evidence="4" id="KW-1185">Reference proteome</keyword>
<reference evidence="3 4" key="1">
    <citation type="submission" date="2015-01" db="EMBL/GenBank/DDBJ databases">
        <title>The Genome Sequence of Fonsecaea pedrosoi CBS 271.37.</title>
        <authorList>
            <consortium name="The Broad Institute Genomics Platform"/>
            <person name="Cuomo C."/>
            <person name="de Hoog S."/>
            <person name="Gorbushina A."/>
            <person name="Stielow B."/>
            <person name="Teixiera M."/>
            <person name="Abouelleil A."/>
            <person name="Chapman S.B."/>
            <person name="Priest M."/>
            <person name="Young S.K."/>
            <person name="Wortman J."/>
            <person name="Nusbaum C."/>
            <person name="Birren B."/>
        </authorList>
    </citation>
    <scope>NUCLEOTIDE SEQUENCE [LARGE SCALE GENOMIC DNA]</scope>
    <source>
        <strain evidence="3 4">CBS 271.37</strain>
    </source>
</reference>
<dbReference type="EMBL" id="KN846977">
    <property type="protein sequence ID" value="KIW74349.1"/>
    <property type="molecule type" value="Genomic_DNA"/>
</dbReference>
<feature type="compositionally biased region" description="Polar residues" evidence="1">
    <location>
        <begin position="401"/>
        <end position="422"/>
    </location>
</feature>
<keyword evidence="2" id="KW-0812">Transmembrane</keyword>
<feature type="region of interest" description="Disordered" evidence="1">
    <location>
        <begin position="36"/>
        <end position="73"/>
    </location>
</feature>
<evidence type="ECO:0000256" key="2">
    <source>
        <dbReference type="SAM" id="Phobius"/>
    </source>
</evidence>
<dbReference type="GeneID" id="25311779"/>
<name>A0A0D2GPK6_9EURO</name>
<evidence type="ECO:0000256" key="1">
    <source>
        <dbReference type="SAM" id="MobiDB-lite"/>
    </source>
</evidence>
<protein>
    <submittedName>
        <fullName evidence="3">Uncharacterized protein</fullName>
    </submittedName>
</protein>
<feature type="compositionally biased region" description="Low complexity" evidence="1">
    <location>
        <begin position="324"/>
        <end position="339"/>
    </location>
</feature>
<keyword evidence="2" id="KW-1133">Transmembrane helix</keyword>
<feature type="compositionally biased region" description="Polar residues" evidence="1">
    <location>
        <begin position="256"/>
        <end position="269"/>
    </location>
</feature>
<evidence type="ECO:0000313" key="4">
    <source>
        <dbReference type="Proteomes" id="UP000053029"/>
    </source>
</evidence>